<evidence type="ECO:0000313" key="1">
    <source>
        <dbReference type="EMBL" id="KAH3704238.1"/>
    </source>
</evidence>
<name>A0A9D4BQY1_DREPO</name>
<dbReference type="AlphaFoldDB" id="A0A9D4BQY1"/>
<organism evidence="1 2">
    <name type="scientific">Dreissena polymorpha</name>
    <name type="common">Zebra mussel</name>
    <name type="synonym">Mytilus polymorpha</name>
    <dbReference type="NCBI Taxonomy" id="45954"/>
    <lineage>
        <taxon>Eukaryota</taxon>
        <taxon>Metazoa</taxon>
        <taxon>Spiralia</taxon>
        <taxon>Lophotrochozoa</taxon>
        <taxon>Mollusca</taxon>
        <taxon>Bivalvia</taxon>
        <taxon>Autobranchia</taxon>
        <taxon>Heteroconchia</taxon>
        <taxon>Euheterodonta</taxon>
        <taxon>Imparidentia</taxon>
        <taxon>Neoheterodontei</taxon>
        <taxon>Myida</taxon>
        <taxon>Dreissenoidea</taxon>
        <taxon>Dreissenidae</taxon>
        <taxon>Dreissena</taxon>
    </lineage>
</organism>
<protein>
    <submittedName>
        <fullName evidence="1">Uncharacterized protein</fullName>
    </submittedName>
</protein>
<gene>
    <name evidence="1" type="ORF">DPMN_079294</name>
</gene>
<accession>A0A9D4BQY1</accession>
<dbReference type="EMBL" id="JAIWYP010000015">
    <property type="protein sequence ID" value="KAH3704238.1"/>
    <property type="molecule type" value="Genomic_DNA"/>
</dbReference>
<keyword evidence="2" id="KW-1185">Reference proteome</keyword>
<proteinExistence type="predicted"/>
<reference evidence="1" key="2">
    <citation type="submission" date="2020-11" db="EMBL/GenBank/DDBJ databases">
        <authorList>
            <person name="McCartney M.A."/>
            <person name="Auch B."/>
            <person name="Kono T."/>
            <person name="Mallez S."/>
            <person name="Becker A."/>
            <person name="Gohl D.M."/>
            <person name="Silverstein K.A.T."/>
            <person name="Koren S."/>
            <person name="Bechman K.B."/>
            <person name="Herman A."/>
            <person name="Abrahante J.E."/>
            <person name="Garbe J."/>
        </authorList>
    </citation>
    <scope>NUCLEOTIDE SEQUENCE</scope>
    <source>
        <strain evidence="1">Duluth1</strain>
        <tissue evidence="1">Whole animal</tissue>
    </source>
</reference>
<dbReference type="Proteomes" id="UP000828390">
    <property type="component" value="Unassembled WGS sequence"/>
</dbReference>
<sequence>MLQQESETRYSLGRRLFCMALMKKGFRPRRRISRRAEVWCYKHQTGISLTMPLCRWTVFL</sequence>
<comment type="caution">
    <text evidence="1">The sequence shown here is derived from an EMBL/GenBank/DDBJ whole genome shotgun (WGS) entry which is preliminary data.</text>
</comment>
<evidence type="ECO:0000313" key="2">
    <source>
        <dbReference type="Proteomes" id="UP000828390"/>
    </source>
</evidence>
<reference evidence="1" key="1">
    <citation type="journal article" date="2019" name="bioRxiv">
        <title>The Genome of the Zebra Mussel, Dreissena polymorpha: A Resource for Invasive Species Research.</title>
        <authorList>
            <person name="McCartney M.A."/>
            <person name="Auch B."/>
            <person name="Kono T."/>
            <person name="Mallez S."/>
            <person name="Zhang Y."/>
            <person name="Obille A."/>
            <person name="Becker A."/>
            <person name="Abrahante J.E."/>
            <person name="Garbe J."/>
            <person name="Badalamenti J.P."/>
            <person name="Herman A."/>
            <person name="Mangelson H."/>
            <person name="Liachko I."/>
            <person name="Sullivan S."/>
            <person name="Sone E.D."/>
            <person name="Koren S."/>
            <person name="Silverstein K.A.T."/>
            <person name="Beckman K.B."/>
            <person name="Gohl D.M."/>
        </authorList>
    </citation>
    <scope>NUCLEOTIDE SEQUENCE</scope>
    <source>
        <strain evidence="1">Duluth1</strain>
        <tissue evidence="1">Whole animal</tissue>
    </source>
</reference>